<dbReference type="Proteomes" id="UP000199375">
    <property type="component" value="Unassembled WGS sequence"/>
</dbReference>
<evidence type="ECO:0000313" key="2">
    <source>
        <dbReference type="EMBL" id="SCF23181.1"/>
    </source>
</evidence>
<feature type="region of interest" description="Disordered" evidence="1">
    <location>
        <begin position="148"/>
        <end position="169"/>
    </location>
</feature>
<name>A0A1C4YS70_9ACTN</name>
<feature type="compositionally biased region" description="Basic and acidic residues" evidence="1">
    <location>
        <begin position="66"/>
        <end position="84"/>
    </location>
</feature>
<sequence>MGSVSIPALSHIRPECETEPKSWAVPLAPSGRGDHGGTSPSRHGTHDDVDDEERRQGDPEQGQRPTDCHGHRYADEQDTERHTTDAAAGWRGASEGAAVGVGGSALPPYAVAPDDDALRASAASRIWLTRPNRRPMWAWMPRPLSFASSGQSAKSLRAVTSPPAGSTATGQVLSTCVTAQAEPASTAGAISTGPDSPAARAAAATRSKAADSTTACAGGPVVAAGFGRLVRNGGEAGRDLRRAGTERVEAGTEVRPGVPGPGQPGGREEQQADGEPDAGGGVPAPGAADTLAGGQVRYEQVPGGGPGGAASAPPQDHPAEREDPSQLAASSE</sequence>
<proteinExistence type="predicted"/>
<accession>A0A1C4YS70</accession>
<feature type="compositionally biased region" description="Basic and acidic residues" evidence="1">
    <location>
        <begin position="44"/>
        <end position="58"/>
    </location>
</feature>
<feature type="region of interest" description="Disordered" evidence="1">
    <location>
        <begin position="184"/>
        <end position="218"/>
    </location>
</feature>
<protein>
    <submittedName>
        <fullName evidence="2">Uncharacterized protein</fullName>
    </submittedName>
</protein>
<reference evidence="2 3" key="1">
    <citation type="submission" date="2016-06" db="EMBL/GenBank/DDBJ databases">
        <authorList>
            <person name="Kjaerup R.B."/>
            <person name="Dalgaard T.S."/>
            <person name="Juul-Madsen H.R."/>
        </authorList>
    </citation>
    <scope>NUCLEOTIDE SEQUENCE [LARGE SCALE GENOMIC DNA]</scope>
    <source>
        <strain evidence="2 3">DSM 45626</strain>
    </source>
</reference>
<gene>
    <name evidence="2" type="ORF">GA0070558_16710</name>
</gene>
<feature type="region of interest" description="Disordered" evidence="1">
    <location>
        <begin position="1"/>
        <end position="91"/>
    </location>
</feature>
<feature type="compositionally biased region" description="Low complexity" evidence="1">
    <location>
        <begin position="194"/>
        <end position="215"/>
    </location>
</feature>
<dbReference type="AlphaFoldDB" id="A0A1C4YS70"/>
<evidence type="ECO:0000256" key="1">
    <source>
        <dbReference type="SAM" id="MobiDB-lite"/>
    </source>
</evidence>
<feature type="region of interest" description="Disordered" evidence="1">
    <location>
        <begin position="232"/>
        <end position="332"/>
    </location>
</feature>
<evidence type="ECO:0000313" key="3">
    <source>
        <dbReference type="Proteomes" id="UP000199375"/>
    </source>
</evidence>
<organism evidence="2 3">
    <name type="scientific">Micromonospora haikouensis</name>
    <dbReference type="NCBI Taxonomy" id="686309"/>
    <lineage>
        <taxon>Bacteria</taxon>
        <taxon>Bacillati</taxon>
        <taxon>Actinomycetota</taxon>
        <taxon>Actinomycetes</taxon>
        <taxon>Micromonosporales</taxon>
        <taxon>Micromonosporaceae</taxon>
        <taxon>Micromonospora</taxon>
    </lineage>
</organism>
<feature type="compositionally biased region" description="Basic and acidic residues" evidence="1">
    <location>
        <begin position="236"/>
        <end position="252"/>
    </location>
</feature>
<dbReference type="EMBL" id="FMCW01000067">
    <property type="protein sequence ID" value="SCF23181.1"/>
    <property type="molecule type" value="Genomic_DNA"/>
</dbReference>